<feature type="non-terminal residue" evidence="2">
    <location>
        <position position="1"/>
    </location>
</feature>
<name>A0A2J8Q6D0_PANTR</name>
<protein>
    <submittedName>
        <fullName evidence="2">BCAR1 isoform 19</fullName>
    </submittedName>
</protein>
<feature type="compositionally biased region" description="Polar residues" evidence="1">
    <location>
        <begin position="1"/>
        <end position="17"/>
    </location>
</feature>
<proteinExistence type="predicted"/>
<dbReference type="PANTHER" id="PTHR10654:SF15">
    <property type="entry name" value="BREAST CANCER ANTI-ESTROGEN RESISTANCE PROTEIN 1"/>
    <property type="match status" value="1"/>
</dbReference>
<feature type="compositionally biased region" description="Low complexity" evidence="1">
    <location>
        <begin position="197"/>
        <end position="211"/>
    </location>
</feature>
<feature type="region of interest" description="Disordered" evidence="1">
    <location>
        <begin position="1"/>
        <end position="74"/>
    </location>
</feature>
<evidence type="ECO:0000313" key="2">
    <source>
        <dbReference type="EMBL" id="PNI91813.1"/>
    </source>
</evidence>
<reference evidence="2 3" key="1">
    <citation type="submission" date="2017-12" db="EMBL/GenBank/DDBJ databases">
        <title>High-resolution comparative analysis of great ape genomes.</title>
        <authorList>
            <person name="Pollen A."/>
            <person name="Hastie A."/>
            <person name="Hormozdiari F."/>
            <person name="Dougherty M."/>
            <person name="Liu R."/>
            <person name="Chaisson M."/>
            <person name="Hoppe E."/>
            <person name="Hill C."/>
            <person name="Pang A."/>
            <person name="Hillier L."/>
            <person name="Baker C."/>
            <person name="Armstrong J."/>
            <person name="Shendure J."/>
            <person name="Paten B."/>
            <person name="Wilson R."/>
            <person name="Chao H."/>
            <person name="Schneider V."/>
            <person name="Ventura M."/>
            <person name="Kronenberg Z."/>
            <person name="Murali S."/>
            <person name="Gordon D."/>
            <person name="Cantsilieris S."/>
            <person name="Munson K."/>
            <person name="Nelson B."/>
            <person name="Raja A."/>
            <person name="Underwood J."/>
            <person name="Diekhans M."/>
            <person name="Fiddes I."/>
            <person name="Haussler D."/>
            <person name="Eichler E."/>
        </authorList>
    </citation>
    <scope>NUCLEOTIDE SEQUENCE [LARGE SCALE GENOMIC DNA]</scope>
    <source>
        <strain evidence="2">Yerkes chimp pedigree #C0471</strain>
    </source>
</reference>
<organism evidence="2 3">
    <name type="scientific">Pan troglodytes</name>
    <name type="common">Chimpanzee</name>
    <dbReference type="NCBI Taxonomy" id="9598"/>
    <lineage>
        <taxon>Eukaryota</taxon>
        <taxon>Metazoa</taxon>
        <taxon>Chordata</taxon>
        <taxon>Craniata</taxon>
        <taxon>Vertebrata</taxon>
        <taxon>Euteleostomi</taxon>
        <taxon>Mammalia</taxon>
        <taxon>Eutheria</taxon>
        <taxon>Euarchontoglires</taxon>
        <taxon>Primates</taxon>
        <taxon>Haplorrhini</taxon>
        <taxon>Catarrhini</taxon>
        <taxon>Hominidae</taxon>
        <taxon>Pan</taxon>
    </lineage>
</organism>
<dbReference type="AlphaFoldDB" id="A0A2J8Q6D0"/>
<dbReference type="PANTHER" id="PTHR10654">
    <property type="entry name" value="CAS SCAFFOLDING PROTEIN"/>
    <property type="match status" value="1"/>
</dbReference>
<evidence type="ECO:0000313" key="3">
    <source>
        <dbReference type="Proteomes" id="UP000236370"/>
    </source>
</evidence>
<comment type="caution">
    <text evidence="2">The sequence shown here is derived from an EMBL/GenBank/DDBJ whole genome shotgun (WGS) entry which is preliminary data.</text>
</comment>
<dbReference type="EMBL" id="NBAG03000071">
    <property type="protein sequence ID" value="PNI91813.1"/>
    <property type="molecule type" value="Genomic_DNA"/>
</dbReference>
<gene>
    <name evidence="2" type="ORF">CK820_G0042729</name>
</gene>
<dbReference type="InterPro" id="IPR037362">
    <property type="entry name" value="CAS_fam"/>
</dbReference>
<evidence type="ECO:0000256" key="1">
    <source>
        <dbReference type="SAM" id="MobiDB-lite"/>
    </source>
</evidence>
<accession>A0A2J8Q6D0</accession>
<feature type="region of interest" description="Disordered" evidence="1">
    <location>
        <begin position="159"/>
        <end position="219"/>
    </location>
</feature>
<feature type="region of interest" description="Disordered" evidence="1">
    <location>
        <begin position="129"/>
        <end position="148"/>
    </location>
</feature>
<sequence>PQFQSPPAKQTSTFSKQTPHHPFPSPATDLYQVPPGPGGPAQDIYQVPPSAGMGHDIYQVPPSMDTRSWEGTKPPAKVVVPTRVGQGYVYEAAQPEQDEYDIPRHLLAPGPQDIYDVPPVRGLLPSQYGQEVYDVPPSVSKDVPDGPLLREETYDVPPAFAKTKPFDPARTPLVLAAPPPDSPPAEDVYDVPPPAPDLYDVPPGLRRPGPGTLYDVPRERVLPPEVADGGVVDSGVY</sequence>
<dbReference type="Proteomes" id="UP000236370">
    <property type="component" value="Unassembled WGS sequence"/>
</dbReference>
<feature type="non-terminal residue" evidence="2">
    <location>
        <position position="237"/>
    </location>
</feature>